<evidence type="ECO:0000256" key="1">
    <source>
        <dbReference type="SAM" id="Phobius"/>
    </source>
</evidence>
<evidence type="ECO:0000313" key="3">
    <source>
        <dbReference type="Proteomes" id="UP000290273"/>
    </source>
</evidence>
<organism evidence="2 3">
    <name type="scientific">Clostridium tetani</name>
    <dbReference type="NCBI Taxonomy" id="1513"/>
    <lineage>
        <taxon>Bacteria</taxon>
        <taxon>Bacillati</taxon>
        <taxon>Bacillota</taxon>
        <taxon>Clostridia</taxon>
        <taxon>Eubacteriales</taxon>
        <taxon>Clostridiaceae</taxon>
        <taxon>Clostridium</taxon>
    </lineage>
</organism>
<dbReference type="EMBL" id="QMAU01000038">
    <property type="protein sequence ID" value="RXI54851.1"/>
    <property type="molecule type" value="Genomic_DNA"/>
</dbReference>
<sequence length="61" mass="6982">MVSGIMNNITNIAISMFIGTMISFVYLYFIENSDTAHAFLIFVFITSIHYNTNKILDKLDN</sequence>
<name>A0ABY0EQU6_CLOTA</name>
<keyword evidence="1" id="KW-0812">Transmembrane</keyword>
<protein>
    <submittedName>
        <fullName evidence="2">Uncharacterized protein</fullName>
    </submittedName>
</protein>
<dbReference type="Proteomes" id="UP000290273">
    <property type="component" value="Unassembled WGS sequence"/>
</dbReference>
<accession>A0ABY0EQU6</accession>
<keyword evidence="1" id="KW-1133">Transmembrane helix</keyword>
<gene>
    <name evidence="2" type="ORF">DP131_08930</name>
</gene>
<feature type="transmembrane region" description="Helical" evidence="1">
    <location>
        <begin position="36"/>
        <end position="52"/>
    </location>
</feature>
<reference evidence="2 3" key="1">
    <citation type="submission" date="2018-06" db="EMBL/GenBank/DDBJ databases">
        <title>Genome conservation of Clostridium tetani.</title>
        <authorList>
            <person name="Bruggemann H."/>
            <person name="Popoff M.R."/>
        </authorList>
    </citation>
    <scope>NUCLEOTIDE SEQUENCE [LARGE SCALE GENOMIC DNA]</scope>
    <source>
        <strain evidence="2 3">63.05</strain>
    </source>
</reference>
<evidence type="ECO:0000313" key="2">
    <source>
        <dbReference type="EMBL" id="RXI54851.1"/>
    </source>
</evidence>
<proteinExistence type="predicted"/>
<comment type="caution">
    <text evidence="2">The sequence shown here is derived from an EMBL/GenBank/DDBJ whole genome shotgun (WGS) entry which is preliminary data.</text>
</comment>
<feature type="transmembrane region" description="Helical" evidence="1">
    <location>
        <begin position="12"/>
        <end position="30"/>
    </location>
</feature>
<keyword evidence="1" id="KW-0472">Membrane</keyword>